<comment type="caution">
    <text evidence="9">The sequence shown here is derived from an EMBL/GenBank/DDBJ whole genome shotgun (WGS) entry which is preliminary data.</text>
</comment>
<evidence type="ECO:0000256" key="1">
    <source>
        <dbReference type="ARBA" id="ARBA00004138"/>
    </source>
</evidence>
<dbReference type="PANTHER" id="PTHR31954:SF1">
    <property type="entry name" value="CILIA- AND FLAGELLA-ASSOCIATED PROTEIN 157"/>
    <property type="match status" value="1"/>
</dbReference>
<feature type="compositionally biased region" description="Polar residues" evidence="8">
    <location>
        <begin position="524"/>
        <end position="542"/>
    </location>
</feature>
<sequence length="557" mass="63088">MPPKKKGKKSGKRKKSGKKSAKTSPSRAPSSDVLNELSKEYFLIQIRDLEARLARYQKKCDELELANQDYRSQYEQQTTDKKEIVSFLKKQLEQRADEIADLQDRLIGLQQAKDAEKDQYEVQLATLRTEMQEIKDQLTSENMVLGGKLASLEEFRVQKEDLMAKFAKMEEELEGQQKDHKEVIYNLERKAVVDKDRLKKEMVLRLNQVAAEFRKVSNKQMAETTKRTIRENVSINAQLAKMSDKTMELIQENDELKSKEKKMKLHIDMLEHNEKELAKKNSSNQKIIRMLAEKAKQQEELLVEYDENDSHHKDVDSEMELLRAQVDSLKDELKLTTEKKEYLDTELAKVVRDRDLAMGKKDELAGILSQASEALRSSLVAPSVVQGKRDEAEAIAQRESLVHTLLGILNNAAKFGVGPSAKDFMPTREARGYSSPSPDIGRHIHKKKETSPSKSQAVAATVNRPLPHYKLGDLGIVPRSHPKLGERTRTSSPLAPIGKPTRSVGVQTTSAQKTMFFADQLLSTRGSTSSAHKLSQDYQSPIRTELPVGYGPRGRVP</sequence>
<feature type="region of interest" description="Disordered" evidence="8">
    <location>
        <begin position="524"/>
        <end position="557"/>
    </location>
</feature>
<evidence type="ECO:0000256" key="7">
    <source>
        <dbReference type="SAM" id="Coils"/>
    </source>
</evidence>
<keyword evidence="6" id="KW-0966">Cell projection</keyword>
<organism evidence="9 10">
    <name type="scientific">Acropora cervicornis</name>
    <name type="common">Staghorn coral</name>
    <dbReference type="NCBI Taxonomy" id="6130"/>
    <lineage>
        <taxon>Eukaryota</taxon>
        <taxon>Metazoa</taxon>
        <taxon>Cnidaria</taxon>
        <taxon>Anthozoa</taxon>
        <taxon>Hexacorallia</taxon>
        <taxon>Scleractinia</taxon>
        <taxon>Astrocoeniina</taxon>
        <taxon>Acroporidae</taxon>
        <taxon>Acropora</taxon>
    </lineage>
</organism>
<dbReference type="PANTHER" id="PTHR31954">
    <property type="entry name" value="CILIA- AND FLAGELLA-ASSOCIATED PROTEIN 157"/>
    <property type="match status" value="1"/>
</dbReference>
<keyword evidence="10" id="KW-1185">Reference proteome</keyword>
<evidence type="ECO:0000256" key="2">
    <source>
        <dbReference type="ARBA" id="ARBA00010841"/>
    </source>
</evidence>
<reference evidence="9" key="2">
    <citation type="journal article" date="2023" name="Science">
        <title>Genomic signatures of disease resistance in endangered staghorn corals.</title>
        <authorList>
            <person name="Vollmer S.V."/>
            <person name="Selwyn J.D."/>
            <person name="Despard B.A."/>
            <person name="Roesel C.L."/>
        </authorList>
    </citation>
    <scope>NUCLEOTIDE SEQUENCE</scope>
    <source>
        <strain evidence="9">K2</strain>
    </source>
</reference>
<keyword evidence="9" id="KW-0282">Flagellum</keyword>
<keyword evidence="4 7" id="KW-0175">Coiled coil</keyword>
<gene>
    <name evidence="9" type="ORF">P5673_008935</name>
</gene>
<accession>A0AAD9QTE6</accession>
<evidence type="ECO:0000313" key="9">
    <source>
        <dbReference type="EMBL" id="KAK2567133.1"/>
    </source>
</evidence>
<feature type="region of interest" description="Disordered" evidence="8">
    <location>
        <begin position="426"/>
        <end position="456"/>
    </location>
</feature>
<protein>
    <recommendedName>
        <fullName evidence="3">Cilia- and flagella-associated protein 157</fullName>
    </recommendedName>
</protein>
<feature type="compositionally biased region" description="Basic residues" evidence="8">
    <location>
        <begin position="1"/>
        <end position="21"/>
    </location>
</feature>
<feature type="region of interest" description="Disordered" evidence="8">
    <location>
        <begin position="471"/>
        <end position="504"/>
    </location>
</feature>
<proteinExistence type="inferred from homology"/>
<evidence type="ECO:0000256" key="5">
    <source>
        <dbReference type="ARBA" id="ARBA00023069"/>
    </source>
</evidence>
<comment type="similarity">
    <text evidence="2">Belongs to the CFAP157 family.</text>
</comment>
<dbReference type="GO" id="GO:0008017">
    <property type="term" value="F:microtubule binding"/>
    <property type="evidence" value="ECO:0007669"/>
    <property type="project" value="TreeGrafter"/>
</dbReference>
<evidence type="ECO:0000313" key="10">
    <source>
        <dbReference type="Proteomes" id="UP001249851"/>
    </source>
</evidence>
<dbReference type="Proteomes" id="UP001249851">
    <property type="component" value="Unassembled WGS sequence"/>
</dbReference>
<feature type="compositionally biased region" description="Polar residues" evidence="8">
    <location>
        <begin position="23"/>
        <end position="32"/>
    </location>
</feature>
<name>A0AAD9QTE6_ACRCE</name>
<reference evidence="9" key="1">
    <citation type="journal article" date="2023" name="G3 (Bethesda)">
        <title>Whole genome assembly and annotation of the endangered Caribbean coral Acropora cervicornis.</title>
        <authorList>
            <person name="Selwyn J.D."/>
            <person name="Vollmer S.V."/>
        </authorList>
    </citation>
    <scope>NUCLEOTIDE SEQUENCE</scope>
    <source>
        <strain evidence="9">K2</strain>
    </source>
</reference>
<feature type="region of interest" description="Disordered" evidence="8">
    <location>
        <begin position="1"/>
        <end position="32"/>
    </location>
</feature>
<feature type="coiled-coil region" evidence="7">
    <location>
        <begin position="239"/>
        <end position="339"/>
    </location>
</feature>
<dbReference type="EMBL" id="JARQWQ010000015">
    <property type="protein sequence ID" value="KAK2567133.1"/>
    <property type="molecule type" value="Genomic_DNA"/>
</dbReference>
<evidence type="ECO:0000256" key="3">
    <source>
        <dbReference type="ARBA" id="ARBA00014087"/>
    </source>
</evidence>
<feature type="coiled-coil region" evidence="7">
    <location>
        <begin position="39"/>
        <end position="179"/>
    </location>
</feature>
<dbReference type="GO" id="GO:0036064">
    <property type="term" value="C:ciliary basal body"/>
    <property type="evidence" value="ECO:0007669"/>
    <property type="project" value="TreeGrafter"/>
</dbReference>
<evidence type="ECO:0000256" key="8">
    <source>
        <dbReference type="SAM" id="MobiDB-lite"/>
    </source>
</evidence>
<evidence type="ECO:0000256" key="4">
    <source>
        <dbReference type="ARBA" id="ARBA00023054"/>
    </source>
</evidence>
<evidence type="ECO:0000256" key="6">
    <source>
        <dbReference type="ARBA" id="ARBA00023273"/>
    </source>
</evidence>
<dbReference type="InterPro" id="IPR038844">
    <property type="entry name" value="CFAP157"/>
</dbReference>
<comment type="subcellular location">
    <subcellularLocation>
        <location evidence="1">Cell projection</location>
        <location evidence="1">Cilium</location>
    </subcellularLocation>
</comment>
<keyword evidence="5" id="KW-0969">Cilium</keyword>
<dbReference type="AlphaFoldDB" id="A0AAD9QTE6"/>